<proteinExistence type="predicted"/>
<sequence length="139" mass="15803">LVEKCKRDEHSSLATSSLDAPFLQKLRSYLQRSVKGIVYKVVSNAKQGMKLIHAEIETCQDSSVFLRGKERLHPEGAQKNPKRILTEKVANGNLQTMLTVDPPLKRKSESSEFGCCENCQQQLEKSKKECQELRNKLDK</sequence>
<evidence type="ECO:0000313" key="1">
    <source>
        <dbReference type="EMBL" id="CAI9602299.1"/>
    </source>
</evidence>
<protein>
    <submittedName>
        <fullName evidence="1">Uncharacterized protein</fullName>
    </submittedName>
</protein>
<reference evidence="1" key="1">
    <citation type="submission" date="2023-05" db="EMBL/GenBank/DDBJ databases">
        <authorList>
            <person name="Stuckert A."/>
        </authorList>
    </citation>
    <scope>NUCLEOTIDE SEQUENCE</scope>
</reference>
<gene>
    <name evidence="1" type="ORF">SPARVUS_LOCUS13113447</name>
</gene>
<keyword evidence="2" id="KW-1185">Reference proteome</keyword>
<dbReference type="EMBL" id="CATNWA010017669">
    <property type="protein sequence ID" value="CAI9602299.1"/>
    <property type="molecule type" value="Genomic_DNA"/>
</dbReference>
<organism evidence="1 2">
    <name type="scientific">Staurois parvus</name>
    <dbReference type="NCBI Taxonomy" id="386267"/>
    <lineage>
        <taxon>Eukaryota</taxon>
        <taxon>Metazoa</taxon>
        <taxon>Chordata</taxon>
        <taxon>Craniata</taxon>
        <taxon>Vertebrata</taxon>
        <taxon>Euteleostomi</taxon>
        <taxon>Amphibia</taxon>
        <taxon>Batrachia</taxon>
        <taxon>Anura</taxon>
        <taxon>Neobatrachia</taxon>
        <taxon>Ranoidea</taxon>
        <taxon>Ranidae</taxon>
        <taxon>Staurois</taxon>
    </lineage>
</organism>
<dbReference type="Proteomes" id="UP001162483">
    <property type="component" value="Unassembled WGS sequence"/>
</dbReference>
<feature type="non-terminal residue" evidence="1">
    <location>
        <position position="1"/>
    </location>
</feature>
<feature type="non-terminal residue" evidence="1">
    <location>
        <position position="139"/>
    </location>
</feature>
<evidence type="ECO:0000313" key="2">
    <source>
        <dbReference type="Proteomes" id="UP001162483"/>
    </source>
</evidence>
<accession>A0ABN9G045</accession>
<comment type="caution">
    <text evidence="1">The sequence shown here is derived from an EMBL/GenBank/DDBJ whole genome shotgun (WGS) entry which is preliminary data.</text>
</comment>
<name>A0ABN9G045_9NEOB</name>